<keyword evidence="3" id="KW-1185">Reference proteome</keyword>
<gene>
    <name evidence="4" type="primary">LOC106468680</name>
</gene>
<evidence type="ECO:0000256" key="1">
    <source>
        <dbReference type="SAM" id="Coils"/>
    </source>
</evidence>
<dbReference type="GeneID" id="106468680"/>
<proteinExistence type="predicted"/>
<dbReference type="InterPro" id="IPR033545">
    <property type="entry name" value="CEP89"/>
</dbReference>
<keyword evidence="1" id="KW-0175">Coiled coil</keyword>
<organism evidence="3 4">
    <name type="scientific">Limulus polyphemus</name>
    <name type="common">Atlantic horseshoe crab</name>
    <dbReference type="NCBI Taxonomy" id="6850"/>
    <lineage>
        <taxon>Eukaryota</taxon>
        <taxon>Metazoa</taxon>
        <taxon>Ecdysozoa</taxon>
        <taxon>Arthropoda</taxon>
        <taxon>Chelicerata</taxon>
        <taxon>Merostomata</taxon>
        <taxon>Xiphosura</taxon>
        <taxon>Limulidae</taxon>
        <taxon>Limulus</taxon>
    </lineage>
</organism>
<reference evidence="4" key="1">
    <citation type="submission" date="2025-08" db="UniProtKB">
        <authorList>
            <consortium name="RefSeq"/>
        </authorList>
    </citation>
    <scope>IDENTIFICATION</scope>
    <source>
        <tissue evidence="4">Muscle</tissue>
    </source>
</reference>
<feature type="region of interest" description="Disordered" evidence="2">
    <location>
        <begin position="27"/>
        <end position="69"/>
    </location>
</feature>
<feature type="compositionally biased region" description="Polar residues" evidence="2">
    <location>
        <begin position="121"/>
        <end position="132"/>
    </location>
</feature>
<name>A0ABM1TA45_LIMPO</name>
<dbReference type="PANTHER" id="PTHR36170">
    <property type="entry name" value="CENTROSOMAL PROTEIN OF 89 KDA"/>
    <property type="match status" value="1"/>
</dbReference>
<sequence>MLLDSFLIVVEVNVVIMATTHSEKKTKGRWIPILKRPKKKTSQTGSQSDAAHSPETEASLTGFPHASTPAASTSVSVVAEGILCATKTGQCIFELTEDPKEETQPVEITEDEADHGYSTIAEPSQKSDQNLSPPVPPKNLEELYAKPQKQKPSVSWNKEIPGEPGLASHQEITTSQVDALQSLKCIKTQESAFIPSCSVLPANLLLPQVSLPSCTSRGIISSASSSELASDLANQLVIFQQENKELQDEVVALQNCVYRLNSELGHYQFANIQPSKFSALPLEESCPPWLTDMKQLSPLLLAYDTQLEEREKVIQENEETLVELRQEVKRCVTENRELHNNLEIFESRWSWLQNCEKELEDAKQAMEENFILKEKIILLENRQSQSQHKAEMEEMKYQISRLQQQKVQLESNLKQYQTDYKILKDHQAILLEENRKNVPHKDHVEAMLETRRLLNELKRKHEDQVEKLEEQLQESHRQRSVLSIENVQLEENSQQINADNKALKEEYKQVLKQCHTLEMQLEKTHLEKNDNRKLMNKLLFLAERIAQERDILARKSEEMAANQEQLMNWVKSRNMMDDKLQDQLKVFKVKALNQIEKTIKRMHKTDETWKGLCQGYEQELAQLHKVINNQEKEVVGVKNEKRFLEEDLETLWQTVMRENHSLKTYMYSSLSPSATHKFLMKFDKS</sequence>
<evidence type="ECO:0000313" key="4">
    <source>
        <dbReference type="RefSeq" id="XP_022252751.1"/>
    </source>
</evidence>
<feature type="coiled-coil region" evidence="1">
    <location>
        <begin position="613"/>
        <end position="647"/>
    </location>
</feature>
<dbReference type="PANTHER" id="PTHR36170:SF1">
    <property type="entry name" value="CENTROSOMAL PROTEIN OF 89 KDA"/>
    <property type="match status" value="1"/>
</dbReference>
<dbReference type="Proteomes" id="UP000694941">
    <property type="component" value="Unplaced"/>
</dbReference>
<dbReference type="RefSeq" id="XP_022252751.1">
    <property type="nucleotide sequence ID" value="XM_022397043.1"/>
</dbReference>
<feature type="region of interest" description="Disordered" evidence="2">
    <location>
        <begin position="120"/>
        <end position="168"/>
    </location>
</feature>
<feature type="coiled-coil region" evidence="1">
    <location>
        <begin position="307"/>
        <end position="520"/>
    </location>
</feature>
<accession>A0ABM1TA45</accession>
<protein>
    <submittedName>
        <fullName evidence="4">Centrosomal protein of 89 kDa-like isoform X1</fullName>
    </submittedName>
</protein>
<evidence type="ECO:0000256" key="2">
    <source>
        <dbReference type="SAM" id="MobiDB-lite"/>
    </source>
</evidence>
<feature type="coiled-coil region" evidence="1">
    <location>
        <begin position="229"/>
        <end position="256"/>
    </location>
</feature>
<evidence type="ECO:0000313" key="3">
    <source>
        <dbReference type="Proteomes" id="UP000694941"/>
    </source>
</evidence>